<evidence type="ECO:0000313" key="2">
    <source>
        <dbReference type="EMBL" id="CAY79753.1"/>
    </source>
</evidence>
<dbReference type="EMBL" id="FN393070">
    <property type="protein sequence ID" value="CAY79753.1"/>
    <property type="molecule type" value="Genomic_DNA"/>
</dbReference>
<keyword evidence="1" id="KW-0472">Membrane</keyword>
<name>C8Z8N7_YEAS8</name>
<dbReference type="AlphaFoldDB" id="C8Z8N7"/>
<dbReference type="HOGENOM" id="CLU_2147307_0_0_1"/>
<organism evidence="2 3">
    <name type="scientific">Saccharomyces cerevisiae (strain Lalvin EC1118 / Prise de mousse)</name>
    <name type="common">Baker's yeast</name>
    <dbReference type="NCBI Taxonomy" id="643680"/>
    <lineage>
        <taxon>Eukaryota</taxon>
        <taxon>Fungi</taxon>
        <taxon>Dikarya</taxon>
        <taxon>Ascomycota</taxon>
        <taxon>Saccharomycotina</taxon>
        <taxon>Saccharomycetes</taxon>
        <taxon>Saccharomycetales</taxon>
        <taxon>Saccharomycetaceae</taxon>
        <taxon>Saccharomyces</taxon>
    </lineage>
</organism>
<evidence type="ECO:0000313" key="3">
    <source>
        <dbReference type="Proteomes" id="UP000000286"/>
    </source>
</evidence>
<reference evidence="2 3" key="1">
    <citation type="journal article" date="2009" name="Proc. Natl. Acad. Sci. U.S.A.">
        <title>Eukaryote-to-eukaryote gene transfer events revealed by the genome sequence of the wine yeast Saccharomyces cerevisiae EC1118.</title>
        <authorList>
            <person name="Novo M."/>
            <person name="Bigey F."/>
            <person name="Beyne E."/>
            <person name="Galeote V."/>
            <person name="Gavory F."/>
            <person name="Mallet S."/>
            <person name="Cambot B."/>
            <person name="Legras J.L."/>
            <person name="Wincker P."/>
            <person name="Casaregola S."/>
            <person name="Dequin S."/>
        </authorList>
    </citation>
    <scope>NUCLEOTIDE SEQUENCE [LARGE SCALE GENOMIC DNA]</scope>
    <source>
        <strain evidence="3">Lalvin EC1118 / Prise de mousse</strain>
    </source>
</reference>
<protein>
    <submittedName>
        <fullName evidence="2">Brp1p</fullName>
    </submittedName>
</protein>
<gene>
    <name evidence="2" type="ORF">EC1118_1G1_2916g</name>
</gene>
<accession>C8Z8N7</accession>
<keyword evidence="1" id="KW-1133">Transmembrane helix</keyword>
<sequence length="125" mass="13780">MMEKEGKKPERHMDNILKMSIPVKSMSEVSRPGSAALGNTDAMRASLRNSRRSFSGHVRLVLRLVYGFISAVIIAGSSLRDRVCFQITGKGQAKQSDVWVIPAMPVYVSPFQEACFVFSPSAMVT</sequence>
<keyword evidence="1" id="KW-0812">Transmembrane</keyword>
<dbReference type="Proteomes" id="UP000000286">
    <property type="component" value="Chromosome VII"/>
</dbReference>
<evidence type="ECO:0000256" key="1">
    <source>
        <dbReference type="SAM" id="Phobius"/>
    </source>
</evidence>
<dbReference type="OrthoDB" id="10358678at2759"/>
<proteinExistence type="predicted"/>
<feature type="transmembrane region" description="Helical" evidence="1">
    <location>
        <begin position="60"/>
        <end position="79"/>
    </location>
</feature>